<accession>A0A428PQX6</accession>
<gene>
    <name evidence="2" type="ORF">CEP51_014546</name>
</gene>
<name>A0A428PQX6_9HYPO</name>
<evidence type="ECO:0000256" key="1">
    <source>
        <dbReference type="SAM" id="MobiDB-lite"/>
    </source>
</evidence>
<proteinExistence type="predicted"/>
<evidence type="ECO:0000313" key="3">
    <source>
        <dbReference type="Proteomes" id="UP000287972"/>
    </source>
</evidence>
<dbReference type="AlphaFoldDB" id="A0A428PQX6"/>
<feature type="region of interest" description="Disordered" evidence="1">
    <location>
        <begin position="59"/>
        <end position="106"/>
    </location>
</feature>
<comment type="caution">
    <text evidence="2">The sequence shown here is derived from an EMBL/GenBank/DDBJ whole genome shotgun (WGS) entry which is preliminary data.</text>
</comment>
<evidence type="ECO:0000313" key="2">
    <source>
        <dbReference type="EMBL" id="RSL55435.1"/>
    </source>
</evidence>
<keyword evidence="3" id="KW-1185">Reference proteome</keyword>
<dbReference type="EMBL" id="NKCL01000688">
    <property type="protein sequence ID" value="RSL55435.1"/>
    <property type="molecule type" value="Genomic_DNA"/>
</dbReference>
<reference evidence="2 3" key="1">
    <citation type="submission" date="2017-06" db="EMBL/GenBank/DDBJ databases">
        <title>Comparative genomic analysis of Ambrosia Fusariam Clade fungi.</title>
        <authorList>
            <person name="Stajich J.E."/>
            <person name="Carrillo J."/>
            <person name="Kijimoto T."/>
            <person name="Eskalen A."/>
            <person name="O'Donnell K."/>
            <person name="Kasson M."/>
        </authorList>
    </citation>
    <scope>NUCLEOTIDE SEQUENCE [LARGE SCALE GENOMIC DNA]</scope>
    <source>
        <strain evidence="2 3">NRRL62606</strain>
    </source>
</reference>
<feature type="compositionally biased region" description="Basic and acidic residues" evidence="1">
    <location>
        <begin position="87"/>
        <end position="98"/>
    </location>
</feature>
<sequence length="106" mass="12241">MLTLDPKLKRYKAIYNLTVPSEVGSIELRVQPAHSRPELTDSVNWKLYERERRLELATGTRDFDGHESPSNFFNRKDRQTAKVGSTDLREESLHEEGHSVQVSNDD</sequence>
<dbReference type="Proteomes" id="UP000287972">
    <property type="component" value="Unassembled WGS sequence"/>
</dbReference>
<organism evidence="2 3">
    <name type="scientific">Fusarium floridanum</name>
    <dbReference type="NCBI Taxonomy" id="1325733"/>
    <lineage>
        <taxon>Eukaryota</taxon>
        <taxon>Fungi</taxon>
        <taxon>Dikarya</taxon>
        <taxon>Ascomycota</taxon>
        <taxon>Pezizomycotina</taxon>
        <taxon>Sordariomycetes</taxon>
        <taxon>Hypocreomycetidae</taxon>
        <taxon>Hypocreales</taxon>
        <taxon>Nectriaceae</taxon>
        <taxon>Fusarium</taxon>
        <taxon>Fusarium solani species complex</taxon>
    </lineage>
</organism>
<protein>
    <submittedName>
        <fullName evidence="2">Uncharacterized protein</fullName>
    </submittedName>
</protein>